<dbReference type="AlphaFoldDB" id="A0A8R1TSB3"/>
<sequence length="74" mass="8547">MTYDKNFSPILGIASRLVSSTNMNEESECVEESVIIHVSLQHRARKWSNRSDSDQRASRNDTYHVSCELTRECQ</sequence>
<reference evidence="2" key="1">
    <citation type="submission" date="2013-10" db="EMBL/GenBank/DDBJ databases">
        <title>Genome sequencing of Onchocerca volvulus.</title>
        <authorList>
            <person name="Cotton J."/>
            <person name="Tsai J."/>
            <person name="Stanley E."/>
            <person name="Tracey A."/>
            <person name="Holroyd N."/>
            <person name="Lustigman S."/>
            <person name="Berriman M."/>
        </authorList>
    </citation>
    <scope>NUCLEOTIDE SEQUENCE</scope>
</reference>
<proteinExistence type="predicted"/>
<evidence type="ECO:0000313" key="2">
    <source>
        <dbReference type="Proteomes" id="UP000024404"/>
    </source>
</evidence>
<reference evidence="1" key="2">
    <citation type="submission" date="2022-06" db="UniProtKB">
        <authorList>
            <consortium name="EnsemblMetazoa"/>
        </authorList>
    </citation>
    <scope>IDENTIFICATION</scope>
</reference>
<dbReference type="Proteomes" id="UP000024404">
    <property type="component" value="Unassembled WGS sequence"/>
</dbReference>
<name>A0A8R1TSB3_ONCVO</name>
<accession>A0A8R1TSB3</accession>
<evidence type="ECO:0000313" key="1">
    <source>
        <dbReference type="EnsemblMetazoa" id="OVOC345.1"/>
    </source>
</evidence>
<dbReference type="EMBL" id="CMVM020000020">
    <property type="status" value="NOT_ANNOTATED_CDS"/>
    <property type="molecule type" value="Genomic_DNA"/>
</dbReference>
<keyword evidence="2" id="KW-1185">Reference proteome</keyword>
<dbReference type="EnsemblMetazoa" id="OVOC345.1">
    <property type="protein sequence ID" value="OVOC345.1"/>
    <property type="gene ID" value="WBGene00237154"/>
</dbReference>
<organism evidence="1 2">
    <name type="scientific">Onchocerca volvulus</name>
    <dbReference type="NCBI Taxonomy" id="6282"/>
    <lineage>
        <taxon>Eukaryota</taxon>
        <taxon>Metazoa</taxon>
        <taxon>Ecdysozoa</taxon>
        <taxon>Nematoda</taxon>
        <taxon>Chromadorea</taxon>
        <taxon>Rhabditida</taxon>
        <taxon>Spirurina</taxon>
        <taxon>Spiruromorpha</taxon>
        <taxon>Filarioidea</taxon>
        <taxon>Onchocercidae</taxon>
        <taxon>Onchocerca</taxon>
    </lineage>
</organism>
<protein>
    <submittedName>
        <fullName evidence="1">Uncharacterized protein</fullName>
    </submittedName>
</protein>